<dbReference type="Pfam" id="PF07732">
    <property type="entry name" value="Cu-oxidase_3"/>
    <property type="match status" value="1"/>
</dbReference>
<comment type="similarity">
    <text evidence="1">Belongs to the multicopper oxidase family.</text>
</comment>
<protein>
    <submittedName>
        <fullName evidence="9">12522_t:CDS:1</fullName>
    </submittedName>
</protein>
<dbReference type="EMBL" id="CAJVPP010001211">
    <property type="protein sequence ID" value="CAG8541264.1"/>
    <property type="molecule type" value="Genomic_DNA"/>
</dbReference>
<dbReference type="PANTHER" id="PTHR11709">
    <property type="entry name" value="MULTI-COPPER OXIDASE"/>
    <property type="match status" value="1"/>
</dbReference>
<dbReference type="SUPFAM" id="SSF49503">
    <property type="entry name" value="Cupredoxins"/>
    <property type="match status" value="3"/>
</dbReference>
<organism evidence="9 10">
    <name type="scientific">Funneliformis mosseae</name>
    <name type="common">Endomycorrhizal fungus</name>
    <name type="synonym">Glomus mosseae</name>
    <dbReference type="NCBI Taxonomy" id="27381"/>
    <lineage>
        <taxon>Eukaryota</taxon>
        <taxon>Fungi</taxon>
        <taxon>Fungi incertae sedis</taxon>
        <taxon>Mucoromycota</taxon>
        <taxon>Glomeromycotina</taxon>
        <taxon>Glomeromycetes</taxon>
        <taxon>Glomerales</taxon>
        <taxon>Glomeraceae</taxon>
        <taxon>Funneliformis</taxon>
    </lineage>
</organism>
<accession>A0A9N9FLA5</accession>
<dbReference type="PANTHER" id="PTHR11709:SF414">
    <property type="entry name" value="ADR239WP"/>
    <property type="match status" value="1"/>
</dbReference>
<dbReference type="InterPro" id="IPR011707">
    <property type="entry name" value="Cu-oxidase-like_N"/>
</dbReference>
<dbReference type="Gene3D" id="2.60.40.420">
    <property type="entry name" value="Cupredoxins - blue copper proteins"/>
    <property type="match status" value="3"/>
</dbReference>
<dbReference type="Pfam" id="PF00394">
    <property type="entry name" value="Cu-oxidase"/>
    <property type="match status" value="1"/>
</dbReference>
<dbReference type="Pfam" id="PF07731">
    <property type="entry name" value="Cu-oxidase_2"/>
    <property type="match status" value="1"/>
</dbReference>
<evidence type="ECO:0000259" key="8">
    <source>
        <dbReference type="Pfam" id="PF07732"/>
    </source>
</evidence>
<feature type="domain" description="Plastocyanin-like" evidence="6">
    <location>
        <begin position="214"/>
        <end position="372"/>
    </location>
</feature>
<evidence type="ECO:0000256" key="3">
    <source>
        <dbReference type="ARBA" id="ARBA00023002"/>
    </source>
</evidence>
<dbReference type="InterPro" id="IPR011706">
    <property type="entry name" value="Cu-oxidase_C"/>
</dbReference>
<evidence type="ECO:0000259" key="6">
    <source>
        <dbReference type="Pfam" id="PF00394"/>
    </source>
</evidence>
<evidence type="ECO:0000313" key="10">
    <source>
        <dbReference type="Proteomes" id="UP000789375"/>
    </source>
</evidence>
<keyword evidence="3" id="KW-0560">Oxidoreductase</keyword>
<name>A0A9N9FLA5_FUNMO</name>
<feature type="domain" description="Plastocyanin-like" evidence="7">
    <location>
        <begin position="497"/>
        <end position="604"/>
    </location>
</feature>
<feature type="region of interest" description="Disordered" evidence="5">
    <location>
        <begin position="15"/>
        <end position="77"/>
    </location>
</feature>
<dbReference type="Proteomes" id="UP000789375">
    <property type="component" value="Unassembled WGS sequence"/>
</dbReference>
<dbReference type="CDD" id="cd13858">
    <property type="entry name" value="CuRO_1_tcLCC2_insect_like"/>
    <property type="match status" value="1"/>
</dbReference>
<sequence length="647" mass="74877">MTLILWLFVPTDPISDPPLKDTKKENTDKPKEIPTEIPKTHPEPPKDMTPSLVTKQPLQTPSHTKLKESQPTATHSTEVKNYKTFNLTLRNETRSPDGFSRYVYTINNQFPGPEITVNKGDNIRINVTNYIGHPTTIHVHGMIHKEAVYMDGVPYITQCPIQNGSSFILDFKATHPGTYWYYSHYETQRADGLYGALIVKDPEESKLYNYDDEETILLSDWYHDESAALLKKYKYSNASISDFFEPFPNSGLINGKGIFNCENYENELKNKEKCNSEELKIIEFNFEPQKKTRLRIINTSAITSFYFSIDGHMLQVIEVDGTSTETSNRFHRLPIHVGQRYSIVPTRLPQHNSTSNFYLRVEIIKKSFRSTTPYDMLPTELNAIIRYDYEDDSSLPSTSSWTLQQSSSIFSLLDLNPFDLKPHFHENLPRNTTFFQFDLIIDKIDEHKSMKFKNKGFHENDIEHFYGSINSVQRGASIYNPNKTTNTLRLLLEGKIVKFPLYWNIYTFKIQSTINIILKNDDGFDHVFYLHGHKFWVLGQGEESIPEYSNLNEIDPIKRDTVVVPALGWTLIKFNIDNPGISTFSNPIIWHQNIGMLGQIVEFPKQIKKSIIPPIEWCKLCNDEINLNVCKDKEIKDSLISDIWDRN</sequence>
<dbReference type="GO" id="GO:0005507">
    <property type="term" value="F:copper ion binding"/>
    <property type="evidence" value="ECO:0007669"/>
    <property type="project" value="InterPro"/>
</dbReference>
<evidence type="ECO:0000256" key="5">
    <source>
        <dbReference type="SAM" id="MobiDB-lite"/>
    </source>
</evidence>
<evidence type="ECO:0000313" key="9">
    <source>
        <dbReference type="EMBL" id="CAG8541264.1"/>
    </source>
</evidence>
<dbReference type="InterPro" id="IPR001117">
    <property type="entry name" value="Cu-oxidase_2nd"/>
</dbReference>
<keyword evidence="2" id="KW-0479">Metal-binding</keyword>
<dbReference type="InterPro" id="IPR045087">
    <property type="entry name" value="Cu-oxidase_fam"/>
</dbReference>
<evidence type="ECO:0000256" key="4">
    <source>
        <dbReference type="ARBA" id="ARBA00023008"/>
    </source>
</evidence>
<keyword evidence="4" id="KW-0186">Copper</keyword>
<dbReference type="InterPro" id="IPR033138">
    <property type="entry name" value="Cu_oxidase_CS"/>
</dbReference>
<comment type="caution">
    <text evidence="9">The sequence shown here is derived from an EMBL/GenBank/DDBJ whole genome shotgun (WGS) entry which is preliminary data.</text>
</comment>
<feature type="compositionally biased region" description="Polar residues" evidence="5">
    <location>
        <begin position="51"/>
        <end position="76"/>
    </location>
</feature>
<evidence type="ECO:0000259" key="7">
    <source>
        <dbReference type="Pfam" id="PF07731"/>
    </source>
</evidence>
<gene>
    <name evidence="9" type="ORF">FMOSSE_LOCUS5989</name>
</gene>
<evidence type="ECO:0000256" key="2">
    <source>
        <dbReference type="ARBA" id="ARBA00022723"/>
    </source>
</evidence>
<dbReference type="GO" id="GO:0016491">
    <property type="term" value="F:oxidoreductase activity"/>
    <property type="evidence" value="ECO:0007669"/>
    <property type="project" value="UniProtKB-KW"/>
</dbReference>
<dbReference type="InterPro" id="IPR008972">
    <property type="entry name" value="Cupredoxin"/>
</dbReference>
<feature type="domain" description="Plastocyanin-like" evidence="8">
    <location>
        <begin position="90"/>
        <end position="203"/>
    </location>
</feature>
<feature type="compositionally biased region" description="Basic and acidic residues" evidence="5">
    <location>
        <begin position="18"/>
        <end position="46"/>
    </location>
</feature>
<dbReference type="PROSITE" id="PS00079">
    <property type="entry name" value="MULTICOPPER_OXIDASE1"/>
    <property type="match status" value="1"/>
</dbReference>
<dbReference type="AlphaFoldDB" id="A0A9N9FLA5"/>
<reference evidence="9" key="1">
    <citation type="submission" date="2021-06" db="EMBL/GenBank/DDBJ databases">
        <authorList>
            <person name="Kallberg Y."/>
            <person name="Tangrot J."/>
            <person name="Rosling A."/>
        </authorList>
    </citation>
    <scope>NUCLEOTIDE SEQUENCE</scope>
    <source>
        <strain evidence="9">87-6 pot B 2015</strain>
    </source>
</reference>
<evidence type="ECO:0000256" key="1">
    <source>
        <dbReference type="ARBA" id="ARBA00010609"/>
    </source>
</evidence>
<proteinExistence type="inferred from homology"/>
<keyword evidence="10" id="KW-1185">Reference proteome</keyword>